<keyword evidence="6" id="KW-0521">NADP</keyword>
<gene>
    <name evidence="9" type="ORF">GIL414_LOCUS17188</name>
    <name evidence="8" type="ORF">KQP761_LOCUS14750</name>
</gene>
<dbReference type="InterPro" id="IPR037197">
    <property type="entry name" value="WWE_dom_sf"/>
</dbReference>
<dbReference type="Proteomes" id="UP000681720">
    <property type="component" value="Unassembled WGS sequence"/>
</dbReference>
<evidence type="ECO:0000256" key="3">
    <source>
        <dbReference type="ARBA" id="ARBA00022679"/>
    </source>
</evidence>
<dbReference type="GO" id="GO:0106274">
    <property type="term" value="F:NAD+-protein-arginine ADP-ribosyltransferase activity"/>
    <property type="evidence" value="ECO:0007669"/>
    <property type="project" value="UniProtKB-EC"/>
</dbReference>
<dbReference type="EMBL" id="CAJNOW010007120">
    <property type="protein sequence ID" value="CAF1503637.1"/>
    <property type="molecule type" value="Genomic_DNA"/>
</dbReference>
<evidence type="ECO:0000259" key="7">
    <source>
        <dbReference type="PROSITE" id="PS50918"/>
    </source>
</evidence>
<dbReference type="Pfam" id="PF02825">
    <property type="entry name" value="WWE"/>
    <property type="match status" value="1"/>
</dbReference>
<organism evidence="8 10">
    <name type="scientific">Rotaria magnacalcarata</name>
    <dbReference type="NCBI Taxonomy" id="392030"/>
    <lineage>
        <taxon>Eukaryota</taxon>
        <taxon>Metazoa</taxon>
        <taxon>Spiralia</taxon>
        <taxon>Gnathifera</taxon>
        <taxon>Rotifera</taxon>
        <taxon>Eurotatoria</taxon>
        <taxon>Bdelloidea</taxon>
        <taxon>Philodinida</taxon>
        <taxon>Philodinidae</taxon>
        <taxon>Rotaria</taxon>
    </lineage>
</organism>
<dbReference type="InterPro" id="IPR000768">
    <property type="entry name" value="ART"/>
</dbReference>
<dbReference type="AlphaFoldDB" id="A0A815TIX7"/>
<dbReference type="EC" id="2.4.2.31" evidence="6"/>
<comment type="caution">
    <text evidence="8">The sequence shown here is derived from an EMBL/GenBank/DDBJ whole genome shotgun (WGS) entry which is preliminary data.</text>
</comment>
<dbReference type="Pfam" id="PF01129">
    <property type="entry name" value="ART"/>
    <property type="match status" value="1"/>
</dbReference>
<feature type="domain" description="WWE" evidence="7">
    <location>
        <begin position="4"/>
        <end position="87"/>
    </location>
</feature>
<dbReference type="EMBL" id="CAJOBJ010008080">
    <property type="protein sequence ID" value="CAF4102831.1"/>
    <property type="molecule type" value="Genomic_DNA"/>
</dbReference>
<dbReference type="OrthoDB" id="10061311at2759"/>
<dbReference type="Gene3D" id="3.90.176.10">
    <property type="entry name" value="Toxin ADP-ribosyltransferase, Chain A, domain 1"/>
    <property type="match status" value="1"/>
</dbReference>
<keyword evidence="4" id="KW-0548">Nucleotidyltransferase</keyword>
<evidence type="ECO:0000256" key="6">
    <source>
        <dbReference type="RuleBase" id="RU361228"/>
    </source>
</evidence>
<dbReference type="SUPFAM" id="SSF56399">
    <property type="entry name" value="ADP-ribosylation"/>
    <property type="match status" value="1"/>
</dbReference>
<keyword evidence="3 6" id="KW-0808">Transferase</keyword>
<evidence type="ECO:0000313" key="9">
    <source>
        <dbReference type="EMBL" id="CAF4102831.1"/>
    </source>
</evidence>
<dbReference type="GO" id="GO:0016779">
    <property type="term" value="F:nucleotidyltransferase activity"/>
    <property type="evidence" value="ECO:0007669"/>
    <property type="project" value="UniProtKB-KW"/>
</dbReference>
<comment type="catalytic activity">
    <reaction evidence="5 6">
        <text>L-arginyl-[protein] + NAD(+) = N(omega)-(ADP-D-ribosyl)-L-arginyl-[protein] + nicotinamide + H(+)</text>
        <dbReference type="Rhea" id="RHEA:19149"/>
        <dbReference type="Rhea" id="RHEA-COMP:10532"/>
        <dbReference type="Rhea" id="RHEA-COMP:15087"/>
        <dbReference type="ChEBI" id="CHEBI:15378"/>
        <dbReference type="ChEBI" id="CHEBI:17154"/>
        <dbReference type="ChEBI" id="CHEBI:29965"/>
        <dbReference type="ChEBI" id="CHEBI:57540"/>
        <dbReference type="ChEBI" id="CHEBI:142554"/>
        <dbReference type="EC" id="2.4.2.31"/>
    </reaction>
</comment>
<protein>
    <recommendedName>
        <fullName evidence="6">NAD(P)(+)--arginine ADP-ribosyltransferase</fullName>
        <ecNumber evidence="6">2.4.2.31</ecNumber>
    </recommendedName>
    <alternativeName>
        <fullName evidence="6">Mono(ADP-ribosyl)transferase</fullName>
    </alternativeName>
</protein>
<dbReference type="InterPro" id="IPR004170">
    <property type="entry name" value="WWE_dom"/>
</dbReference>
<evidence type="ECO:0000256" key="4">
    <source>
        <dbReference type="ARBA" id="ARBA00022695"/>
    </source>
</evidence>
<dbReference type="SUPFAM" id="SSF117839">
    <property type="entry name" value="WWE domain"/>
    <property type="match status" value="1"/>
</dbReference>
<sequence length="403" mass="46495">MTTDYSSASDLLRRPQNFQWYHWNSASNDSCFTNKEDWIKYADIDNEIIEDAYQAKKYMVEIDGGFVLDIKNMVEVTSSTQQTQIKRVQLDQDRRNAHLRAERFTSLPVVVTTFTPLTTPINDEEDLAVNNDDVLPLLRPSNIVDAYIVQEVKKNNKTITNIIEDAAQGVIEEGRAHGKLHQAEWLAQKLWNLIQSGAASKAEDTGHRPPPIIGQTAVHLYSRDSFWYKLVNHVLRNPHTNAKKQVKAIGSFVYLLNMYFDGGFRSTDFSTVYRGLTMTHEEREEFINKEDGIIEFQAFISTSKNRELAEWFGDTLLIIDLSPELTSWRTRMMNWKRYSGADISNVSIFPEEEEFLMYPRSAKFKIVRYEYDSNKQKHLIYIKYLDTSKAPPGFSDGIQNASS</sequence>
<proteinExistence type="inferred from homology"/>
<name>A0A815TIX7_9BILA</name>
<dbReference type="PROSITE" id="PS51996">
    <property type="entry name" value="TR_MART"/>
    <property type="match status" value="1"/>
</dbReference>
<evidence type="ECO:0000313" key="8">
    <source>
        <dbReference type="EMBL" id="CAF1503637.1"/>
    </source>
</evidence>
<dbReference type="Gene3D" id="3.30.720.50">
    <property type="match status" value="1"/>
</dbReference>
<evidence type="ECO:0000256" key="5">
    <source>
        <dbReference type="ARBA" id="ARBA00047597"/>
    </source>
</evidence>
<evidence type="ECO:0000256" key="1">
    <source>
        <dbReference type="ARBA" id="ARBA00009558"/>
    </source>
</evidence>
<dbReference type="PROSITE" id="PS50918">
    <property type="entry name" value="WWE"/>
    <property type="match status" value="1"/>
</dbReference>
<evidence type="ECO:0000256" key="2">
    <source>
        <dbReference type="ARBA" id="ARBA00022676"/>
    </source>
</evidence>
<keyword evidence="2 6" id="KW-0328">Glycosyltransferase</keyword>
<accession>A0A815TIX7</accession>
<keyword evidence="6" id="KW-0520">NAD</keyword>
<reference evidence="8" key="1">
    <citation type="submission" date="2021-02" db="EMBL/GenBank/DDBJ databases">
        <authorList>
            <person name="Nowell W R."/>
        </authorList>
    </citation>
    <scope>NUCLEOTIDE SEQUENCE</scope>
</reference>
<dbReference type="Proteomes" id="UP000663834">
    <property type="component" value="Unassembled WGS sequence"/>
</dbReference>
<comment type="similarity">
    <text evidence="1 6">Belongs to the Arg-specific ADP-ribosyltransferase family.</text>
</comment>
<evidence type="ECO:0000313" key="10">
    <source>
        <dbReference type="Proteomes" id="UP000663834"/>
    </source>
</evidence>